<keyword evidence="3" id="KW-1185">Reference proteome</keyword>
<dbReference type="EMBL" id="CM001204">
    <property type="protein sequence ID" value="EGP84740.1"/>
    <property type="molecule type" value="Genomic_DNA"/>
</dbReference>
<dbReference type="Proteomes" id="UP000008062">
    <property type="component" value="Chromosome 9"/>
</dbReference>
<reference evidence="2 3" key="1">
    <citation type="journal article" date="2011" name="PLoS Genet.">
        <title>Finished genome of the fungal wheat pathogen Mycosphaerella graminicola reveals dispensome structure, chromosome plasticity, and stealth pathogenesis.</title>
        <authorList>
            <person name="Goodwin S.B."/>
            <person name="Ben M'barek S."/>
            <person name="Dhillon B."/>
            <person name="Wittenberg A.H.J."/>
            <person name="Crane C.F."/>
            <person name="Hane J.K."/>
            <person name="Foster A.J."/>
            <person name="Van der Lee T.A.J."/>
            <person name="Grimwood J."/>
            <person name="Aerts A."/>
            <person name="Antoniw J."/>
            <person name="Bailey A."/>
            <person name="Bluhm B."/>
            <person name="Bowler J."/>
            <person name="Bristow J."/>
            <person name="van der Burgt A."/>
            <person name="Canto-Canche B."/>
            <person name="Churchill A.C.L."/>
            <person name="Conde-Ferraez L."/>
            <person name="Cools H.J."/>
            <person name="Coutinho P.M."/>
            <person name="Csukai M."/>
            <person name="Dehal P."/>
            <person name="De Wit P."/>
            <person name="Donzelli B."/>
            <person name="van de Geest H.C."/>
            <person name="van Ham R.C.H.J."/>
            <person name="Hammond-Kosack K.E."/>
            <person name="Henrissat B."/>
            <person name="Kilian A."/>
            <person name="Kobayashi A.K."/>
            <person name="Koopmann E."/>
            <person name="Kourmpetis Y."/>
            <person name="Kuzniar A."/>
            <person name="Lindquist E."/>
            <person name="Lombard V."/>
            <person name="Maliepaard C."/>
            <person name="Martins N."/>
            <person name="Mehrabi R."/>
            <person name="Nap J.P.H."/>
            <person name="Ponomarenko A."/>
            <person name="Rudd J.J."/>
            <person name="Salamov A."/>
            <person name="Schmutz J."/>
            <person name="Schouten H.J."/>
            <person name="Shapiro H."/>
            <person name="Stergiopoulos I."/>
            <person name="Torriani S.F.F."/>
            <person name="Tu H."/>
            <person name="de Vries R.P."/>
            <person name="Waalwijk C."/>
            <person name="Ware S.B."/>
            <person name="Wiebenga A."/>
            <person name="Zwiers L.-H."/>
            <person name="Oliver R.P."/>
            <person name="Grigoriev I.V."/>
            <person name="Kema G.H.J."/>
        </authorList>
    </citation>
    <scope>NUCLEOTIDE SEQUENCE [LARGE SCALE GENOMIC DNA]</scope>
    <source>
        <strain evidence="3">CBS 115943 / IPO323</strain>
    </source>
</reference>
<accession>F9XJI4</accession>
<feature type="region of interest" description="Disordered" evidence="1">
    <location>
        <begin position="1"/>
        <end position="20"/>
    </location>
</feature>
<evidence type="ECO:0000256" key="1">
    <source>
        <dbReference type="SAM" id="MobiDB-lite"/>
    </source>
</evidence>
<sequence length="160" mass="18415">SSIRPSHYPVPRTRAQNNSNDCRLNCDLLQQHLHRRPPNYLHYTELSTLSTSPTSHRSITKDQQQHLQTTNNVLHNAKHPRQNPPQALHPRGSQPKPRRQLRSRRYRRRNDRPPAPRNRKSRSRRPPLRPSRQLPQQADHARQLQDGEGDSGGVGEGSGG</sequence>
<dbReference type="InParanoid" id="F9XJI4"/>
<organism evidence="2 3">
    <name type="scientific">Zymoseptoria tritici (strain CBS 115943 / IPO323)</name>
    <name type="common">Speckled leaf blotch fungus</name>
    <name type="synonym">Septoria tritici</name>
    <dbReference type="NCBI Taxonomy" id="336722"/>
    <lineage>
        <taxon>Eukaryota</taxon>
        <taxon>Fungi</taxon>
        <taxon>Dikarya</taxon>
        <taxon>Ascomycota</taxon>
        <taxon>Pezizomycotina</taxon>
        <taxon>Dothideomycetes</taxon>
        <taxon>Dothideomycetidae</taxon>
        <taxon>Mycosphaerellales</taxon>
        <taxon>Mycosphaerellaceae</taxon>
        <taxon>Zymoseptoria</taxon>
    </lineage>
</organism>
<proteinExistence type="predicted"/>
<feature type="region of interest" description="Disordered" evidence="1">
    <location>
        <begin position="48"/>
        <end position="160"/>
    </location>
</feature>
<name>F9XJI4_ZYMTI</name>
<dbReference type="AlphaFoldDB" id="F9XJI4"/>
<gene>
    <name evidence="2" type="ORF">MYCGRDRAFT_105694</name>
</gene>
<dbReference type="GeneID" id="13399049"/>
<evidence type="ECO:0000313" key="2">
    <source>
        <dbReference type="EMBL" id="EGP84740.1"/>
    </source>
</evidence>
<feature type="compositionally biased region" description="Basic residues" evidence="1">
    <location>
        <begin position="117"/>
        <end position="127"/>
    </location>
</feature>
<protein>
    <submittedName>
        <fullName evidence="2">Uncharacterized protein</fullName>
    </submittedName>
</protein>
<feature type="non-terminal residue" evidence="2">
    <location>
        <position position="160"/>
    </location>
</feature>
<feature type="compositionally biased region" description="Basic residues" evidence="1">
    <location>
        <begin position="96"/>
        <end position="110"/>
    </location>
</feature>
<dbReference type="RefSeq" id="XP_003849764.1">
    <property type="nucleotide sequence ID" value="XM_003849716.1"/>
</dbReference>
<dbReference type="HOGENOM" id="CLU_1656428_0_0_1"/>
<feature type="compositionally biased region" description="Polar residues" evidence="1">
    <location>
        <begin position="65"/>
        <end position="74"/>
    </location>
</feature>
<feature type="compositionally biased region" description="Gly residues" evidence="1">
    <location>
        <begin position="150"/>
        <end position="160"/>
    </location>
</feature>
<dbReference type="KEGG" id="ztr:MYCGRDRAFT_105694"/>
<evidence type="ECO:0000313" key="3">
    <source>
        <dbReference type="Proteomes" id="UP000008062"/>
    </source>
</evidence>